<feature type="compositionally biased region" description="Basic and acidic residues" evidence="1">
    <location>
        <begin position="1477"/>
        <end position="1490"/>
    </location>
</feature>
<gene>
    <name evidence="2" type="ORF">BDP27DRAFT_1446478</name>
</gene>
<proteinExistence type="predicted"/>
<evidence type="ECO:0000256" key="1">
    <source>
        <dbReference type="SAM" id="MobiDB-lite"/>
    </source>
</evidence>
<name>A0A9P5PZQ2_9AGAR</name>
<dbReference type="EMBL" id="JADNRY010000034">
    <property type="protein sequence ID" value="KAF9071210.1"/>
    <property type="molecule type" value="Genomic_DNA"/>
</dbReference>
<evidence type="ECO:0000313" key="3">
    <source>
        <dbReference type="Proteomes" id="UP000772434"/>
    </source>
</evidence>
<feature type="compositionally biased region" description="Polar residues" evidence="1">
    <location>
        <begin position="1036"/>
        <end position="1050"/>
    </location>
</feature>
<feature type="region of interest" description="Disordered" evidence="1">
    <location>
        <begin position="1036"/>
        <end position="1095"/>
    </location>
</feature>
<comment type="caution">
    <text evidence="2">The sequence shown here is derived from an EMBL/GenBank/DDBJ whole genome shotgun (WGS) entry which is preliminary data.</text>
</comment>
<feature type="region of interest" description="Disordered" evidence="1">
    <location>
        <begin position="1126"/>
        <end position="1301"/>
    </location>
</feature>
<feature type="compositionally biased region" description="Low complexity" evidence="1">
    <location>
        <begin position="1166"/>
        <end position="1175"/>
    </location>
</feature>
<feature type="region of interest" description="Disordered" evidence="1">
    <location>
        <begin position="26"/>
        <end position="47"/>
    </location>
</feature>
<keyword evidence="3" id="KW-1185">Reference proteome</keyword>
<dbReference type="Proteomes" id="UP000772434">
    <property type="component" value="Unassembled WGS sequence"/>
</dbReference>
<dbReference type="OrthoDB" id="2591260at2759"/>
<feature type="region of interest" description="Disordered" evidence="1">
    <location>
        <begin position="1321"/>
        <end position="1490"/>
    </location>
</feature>
<feature type="region of interest" description="Disordered" evidence="1">
    <location>
        <begin position="1"/>
        <end position="20"/>
    </location>
</feature>
<feature type="compositionally biased region" description="Polar residues" evidence="1">
    <location>
        <begin position="1127"/>
        <end position="1139"/>
    </location>
</feature>
<accession>A0A9P5PZQ2</accession>
<organism evidence="2 3">
    <name type="scientific">Rhodocollybia butyracea</name>
    <dbReference type="NCBI Taxonomy" id="206335"/>
    <lineage>
        <taxon>Eukaryota</taxon>
        <taxon>Fungi</taxon>
        <taxon>Dikarya</taxon>
        <taxon>Basidiomycota</taxon>
        <taxon>Agaricomycotina</taxon>
        <taxon>Agaricomycetes</taxon>
        <taxon>Agaricomycetidae</taxon>
        <taxon>Agaricales</taxon>
        <taxon>Marasmiineae</taxon>
        <taxon>Omphalotaceae</taxon>
        <taxon>Rhodocollybia</taxon>
    </lineage>
</organism>
<feature type="compositionally biased region" description="Low complexity" evidence="1">
    <location>
        <begin position="1255"/>
        <end position="1280"/>
    </location>
</feature>
<evidence type="ECO:0008006" key="4">
    <source>
        <dbReference type="Google" id="ProtNLM"/>
    </source>
</evidence>
<feature type="compositionally biased region" description="Acidic residues" evidence="1">
    <location>
        <begin position="1203"/>
        <end position="1217"/>
    </location>
</feature>
<feature type="compositionally biased region" description="Basic residues" evidence="1">
    <location>
        <begin position="1335"/>
        <end position="1347"/>
    </location>
</feature>
<dbReference type="InterPro" id="IPR016024">
    <property type="entry name" value="ARM-type_fold"/>
</dbReference>
<feature type="compositionally biased region" description="Polar residues" evidence="1">
    <location>
        <begin position="1385"/>
        <end position="1394"/>
    </location>
</feature>
<dbReference type="SUPFAM" id="SSF48371">
    <property type="entry name" value="ARM repeat"/>
    <property type="match status" value="1"/>
</dbReference>
<feature type="region of interest" description="Disordered" evidence="1">
    <location>
        <begin position="157"/>
        <end position="185"/>
    </location>
</feature>
<evidence type="ECO:0000313" key="2">
    <source>
        <dbReference type="EMBL" id="KAF9071210.1"/>
    </source>
</evidence>
<protein>
    <recommendedName>
        <fullName evidence="4">Telomere-associated protein Rif1 N-terminal domain-containing protein</fullName>
    </recommendedName>
</protein>
<feature type="compositionally biased region" description="Low complexity" evidence="1">
    <location>
        <begin position="1463"/>
        <end position="1476"/>
    </location>
</feature>
<sequence>MSLPTPPTTSHRDKENRTLSRNVAWSKQNQFHSLSTPPQGPSCKSASQNLPVKSILKQTQPILPLFDQEIREETPEPSTPLNDAQYLQTPISTIISEETSLSDLIRAYNVLAARIRPHISDWTDSSLPLFAPLCANRDILCDRVCRDVERALEDALADEEEEEQKAHRLPSPSKSPKKKKRGMSAEQAKHARDLCTICHSVLKFLGLLFSLPSVYKIFTNQQLAQMLSSVLAIPLAEQLPTPNARKTYALSIYVIQLQRLPEVVLGPASDTIAHALGRGIDGELGKEGKKGSATDGLKAIHDLSTYQPSIFIPSFVVLMDSVLSNLLAPILTSESKLLMLSVVLLKARPPCLAPPSIRKDGSPTKTSESDICRTLRTTLNIDEPVHVAHGPVWALHVLDSFIVLLGSAFKTNNRVRTTIHNLLNLMMRHKKLAVRKLGFVVWRSIVWSWHQPMLPPLDEAEVLSKEEIIGGSQKHWVLVEGMLSMGVGISICYAIVGTELTETELMRLDRILTLMVHKSDDSRNDALRCITQLVSLDQQPTTSWDIDNLLSRTFLSGIPGVLTAEYQELSRVIPSIRDELPHVGDIRSLTRDELLELGTFRVFLLLWSVAIGIRNGPDSNEDLLMDTWNAILKAVITMAEDDPEDGDAKAAHKLANALYDSLRTGPENTTSDVRAGRLLGQESHFDLAKNLRMVRQAWASLHSLLSNRLLEDYALQLLERLLEFEDVLTEIEDNVREEWASLCVDLILACEEPATVLTVFWDKSDSRWSWSATVRSTVWIRFVHSWQESKGNTWDGLLSLLTTPFCCESVWDLNTEELSTWERFLTYIVNRGLDYGMDAIGVVNSIAERLQQKCNPTFTSLARIADMLMTHVEEAFKDLTVLPDSLVDFIADTLNQSYPPSPSTKYHSTWMIRTLSHLLEACPDDLCLDLLESLQESAVLWISDERSALVDTYDEIITFYENLLMRLGDTISCSQEQMQRFAPTMNAIFIGSSKPIAAFDAFDAFWHTTSLSTSVAPEGWPEKVYEYIHGPPRTWACSSSPKHTPQQSNVAEEPQVRAISPVPVPEPSPSVSRNLDPELRSSPVLEFPESPTPVPAEDNLSLLLSTTALLSTPPRVLKVLSPLFTPETPTKPTQRQNLAPSPVIKPLPPASPSLNKRQRISDKENTSPFPTSSSPSRRDLSLQRSPPHRLPTTPRKRLFADLTGDDDAQGLESENEKEEERARKRVRISTPIPPFVLPHGKATKTKSPEMISVASASEPSSSKTRSRKSSTSSALDLSEPISNTCEPATSGSSLRRTGSKKRKAIVMDCVEIVRMSLKKSSSIERREMKTPTNRLSRRVSLGKKRSKTITFVSPVRGADAEGDPDPDVHYEEMSGMSCESDDSSDSGLTRQQLSSDDDPHLGQVTPGHLISPALRVRRERDTYSDPPSDDSDCSLLESGGGGGRSASRQVSPSREVVMRRMQRSLSGGTSASSSSPRDGRNERLRHSVVV</sequence>
<reference evidence="2" key="1">
    <citation type="submission" date="2020-11" db="EMBL/GenBank/DDBJ databases">
        <authorList>
            <consortium name="DOE Joint Genome Institute"/>
            <person name="Ahrendt S."/>
            <person name="Riley R."/>
            <person name="Andreopoulos W."/>
            <person name="Labutti K."/>
            <person name="Pangilinan J."/>
            <person name="Ruiz-Duenas F.J."/>
            <person name="Barrasa J.M."/>
            <person name="Sanchez-Garcia M."/>
            <person name="Camarero S."/>
            <person name="Miyauchi S."/>
            <person name="Serrano A."/>
            <person name="Linde D."/>
            <person name="Babiker R."/>
            <person name="Drula E."/>
            <person name="Ayuso-Fernandez I."/>
            <person name="Pacheco R."/>
            <person name="Padilla G."/>
            <person name="Ferreira P."/>
            <person name="Barriuso J."/>
            <person name="Kellner H."/>
            <person name="Castanera R."/>
            <person name="Alfaro M."/>
            <person name="Ramirez L."/>
            <person name="Pisabarro A.G."/>
            <person name="Kuo A."/>
            <person name="Tritt A."/>
            <person name="Lipzen A."/>
            <person name="He G."/>
            <person name="Yan M."/>
            <person name="Ng V."/>
            <person name="Cullen D."/>
            <person name="Martin F."/>
            <person name="Rosso M.-N."/>
            <person name="Henrissat B."/>
            <person name="Hibbett D."/>
            <person name="Martinez A.T."/>
            <person name="Grigoriev I.V."/>
        </authorList>
    </citation>
    <scope>NUCLEOTIDE SEQUENCE</scope>
    <source>
        <strain evidence="2">AH 40177</strain>
    </source>
</reference>
<feature type="compositionally biased region" description="Polar residues" evidence="1">
    <location>
        <begin position="1281"/>
        <end position="1296"/>
    </location>
</feature>